<evidence type="ECO:0000259" key="11">
    <source>
        <dbReference type="PROSITE" id="PS50929"/>
    </source>
</evidence>
<dbReference type="RefSeq" id="WP_182413699.1">
    <property type="nucleotide sequence ID" value="NZ_CP055153.1"/>
</dbReference>
<dbReference type="SUPFAM" id="SSF52540">
    <property type="entry name" value="P-loop containing nucleoside triphosphate hydrolases"/>
    <property type="match status" value="1"/>
</dbReference>
<dbReference type="InterPro" id="IPR039421">
    <property type="entry name" value="Type_1_exporter"/>
</dbReference>
<feature type="domain" description="ABC transporter" evidence="10">
    <location>
        <begin position="357"/>
        <end position="593"/>
    </location>
</feature>
<keyword evidence="13" id="KW-1185">Reference proteome</keyword>
<dbReference type="SUPFAM" id="SSF90123">
    <property type="entry name" value="ABC transporter transmembrane region"/>
    <property type="match status" value="1"/>
</dbReference>
<keyword evidence="8 9" id="KW-0472">Membrane</keyword>
<comment type="subcellular location">
    <subcellularLocation>
        <location evidence="1">Cell membrane</location>
        <topology evidence="1">Multi-pass membrane protein</topology>
    </subcellularLocation>
</comment>
<feature type="transmembrane region" description="Helical" evidence="9">
    <location>
        <begin position="150"/>
        <end position="174"/>
    </location>
</feature>
<dbReference type="GO" id="GO:0015421">
    <property type="term" value="F:ABC-type oligopeptide transporter activity"/>
    <property type="evidence" value="ECO:0007669"/>
    <property type="project" value="TreeGrafter"/>
</dbReference>
<dbReference type="PROSITE" id="PS50929">
    <property type="entry name" value="ABC_TM1F"/>
    <property type="match status" value="1"/>
</dbReference>
<evidence type="ECO:0000256" key="1">
    <source>
        <dbReference type="ARBA" id="ARBA00004651"/>
    </source>
</evidence>
<dbReference type="PANTHER" id="PTHR43394:SF1">
    <property type="entry name" value="ATP-BINDING CASSETTE SUB-FAMILY B MEMBER 10, MITOCHONDRIAL"/>
    <property type="match status" value="1"/>
</dbReference>
<organism evidence="12 13">
    <name type="scientific">Adhaeribacter radiodurans</name>
    <dbReference type="NCBI Taxonomy" id="2745197"/>
    <lineage>
        <taxon>Bacteria</taxon>
        <taxon>Pseudomonadati</taxon>
        <taxon>Bacteroidota</taxon>
        <taxon>Cytophagia</taxon>
        <taxon>Cytophagales</taxon>
        <taxon>Hymenobacteraceae</taxon>
        <taxon>Adhaeribacter</taxon>
    </lineage>
</organism>
<keyword evidence="3" id="KW-1003">Cell membrane</keyword>
<dbReference type="Gene3D" id="1.20.1560.10">
    <property type="entry name" value="ABC transporter type 1, transmembrane domain"/>
    <property type="match status" value="1"/>
</dbReference>
<dbReference type="FunFam" id="3.40.50.300:FF:000221">
    <property type="entry name" value="Multidrug ABC transporter ATP-binding protein"/>
    <property type="match status" value="1"/>
</dbReference>
<feature type="transmembrane region" description="Helical" evidence="9">
    <location>
        <begin position="180"/>
        <end position="198"/>
    </location>
</feature>
<dbReference type="PROSITE" id="PS50893">
    <property type="entry name" value="ABC_TRANSPORTER_2"/>
    <property type="match status" value="1"/>
</dbReference>
<keyword evidence="7 9" id="KW-1133">Transmembrane helix</keyword>
<dbReference type="Pfam" id="PF00005">
    <property type="entry name" value="ABC_tran"/>
    <property type="match status" value="1"/>
</dbReference>
<feature type="transmembrane region" description="Helical" evidence="9">
    <location>
        <begin position="20"/>
        <end position="39"/>
    </location>
</feature>
<evidence type="ECO:0000256" key="2">
    <source>
        <dbReference type="ARBA" id="ARBA00022448"/>
    </source>
</evidence>
<dbReference type="GO" id="GO:0005886">
    <property type="term" value="C:plasma membrane"/>
    <property type="evidence" value="ECO:0007669"/>
    <property type="project" value="UniProtKB-SubCell"/>
</dbReference>
<gene>
    <name evidence="12" type="ORF">HUW48_25965</name>
</gene>
<dbReference type="PROSITE" id="PS00211">
    <property type="entry name" value="ABC_TRANSPORTER_1"/>
    <property type="match status" value="1"/>
</dbReference>
<evidence type="ECO:0000256" key="7">
    <source>
        <dbReference type="ARBA" id="ARBA00022989"/>
    </source>
</evidence>
<dbReference type="GO" id="GO:0005524">
    <property type="term" value="F:ATP binding"/>
    <property type="evidence" value="ECO:0007669"/>
    <property type="project" value="UniProtKB-KW"/>
</dbReference>
<keyword evidence="6 12" id="KW-0067">ATP-binding</keyword>
<dbReference type="InterPro" id="IPR003439">
    <property type="entry name" value="ABC_transporter-like_ATP-bd"/>
</dbReference>
<keyword evidence="2" id="KW-0813">Transport</keyword>
<evidence type="ECO:0000256" key="4">
    <source>
        <dbReference type="ARBA" id="ARBA00022692"/>
    </source>
</evidence>
<evidence type="ECO:0000256" key="9">
    <source>
        <dbReference type="SAM" id="Phobius"/>
    </source>
</evidence>
<dbReference type="InterPro" id="IPR011527">
    <property type="entry name" value="ABC1_TM_dom"/>
</dbReference>
<dbReference type="InterPro" id="IPR036640">
    <property type="entry name" value="ABC1_TM_sf"/>
</dbReference>
<dbReference type="SMART" id="SM00382">
    <property type="entry name" value="AAA"/>
    <property type="match status" value="1"/>
</dbReference>
<evidence type="ECO:0000256" key="3">
    <source>
        <dbReference type="ARBA" id="ARBA00022475"/>
    </source>
</evidence>
<feature type="domain" description="ABC transmembrane type-1" evidence="11">
    <location>
        <begin position="24"/>
        <end position="323"/>
    </location>
</feature>
<accession>A0A7L7LEH1</accession>
<dbReference type="Gene3D" id="3.40.50.300">
    <property type="entry name" value="P-loop containing nucleotide triphosphate hydrolases"/>
    <property type="match status" value="1"/>
</dbReference>
<name>A0A7L7LEH1_9BACT</name>
<dbReference type="InterPro" id="IPR027417">
    <property type="entry name" value="P-loop_NTPase"/>
</dbReference>
<reference evidence="12 13" key="1">
    <citation type="submission" date="2020-06" db="EMBL/GenBank/DDBJ databases">
        <authorList>
            <person name="Hwang Y.J."/>
        </authorList>
    </citation>
    <scope>NUCLEOTIDE SEQUENCE [LARGE SCALE GENOMIC DNA]</scope>
    <source>
        <strain evidence="12 13">KUDC8001</strain>
    </source>
</reference>
<dbReference type="Pfam" id="PF00664">
    <property type="entry name" value="ABC_membrane"/>
    <property type="match status" value="1"/>
</dbReference>
<dbReference type="InterPro" id="IPR017871">
    <property type="entry name" value="ABC_transporter-like_CS"/>
</dbReference>
<protein>
    <submittedName>
        <fullName evidence="12">ABC transporter ATP-binding protein</fullName>
    </submittedName>
</protein>
<evidence type="ECO:0000313" key="12">
    <source>
        <dbReference type="EMBL" id="QMU31262.1"/>
    </source>
</evidence>
<dbReference type="KEGG" id="add:HUW48_25965"/>
<feature type="transmembrane region" description="Helical" evidence="9">
    <location>
        <begin position="76"/>
        <end position="101"/>
    </location>
</feature>
<evidence type="ECO:0000256" key="5">
    <source>
        <dbReference type="ARBA" id="ARBA00022741"/>
    </source>
</evidence>
<dbReference type="Proteomes" id="UP000514509">
    <property type="component" value="Chromosome"/>
</dbReference>
<evidence type="ECO:0000259" key="10">
    <source>
        <dbReference type="PROSITE" id="PS50893"/>
    </source>
</evidence>
<keyword evidence="4 9" id="KW-0812">Transmembrane</keyword>
<reference evidence="12 13" key="2">
    <citation type="submission" date="2020-08" db="EMBL/GenBank/DDBJ databases">
        <title>Adhaeribacter dokdonensis sp. nov., isolated from the rhizosphere of Elymus tsukushiensis, a plant native to the Dokdo Islands, Republic of Korea.</title>
        <authorList>
            <person name="Ghim S.Y."/>
        </authorList>
    </citation>
    <scope>NUCLEOTIDE SEQUENCE [LARGE SCALE GENOMIC DNA]</scope>
    <source>
        <strain evidence="12 13">KUDC8001</strain>
    </source>
</reference>
<sequence length="595" mass="66703">MKESTFSLLKRTFVQARPYWAYIAGIFICNFLASPIALLKPLALKILIDNGFGSRPLPGFITYFFPVNYEFSFTSIVWISVALVLLIALIDNIYTVIIWILNTYTGEKLVRNFKYLLFNQVQRLSLAFHDRNGTADSVYRIQYDTSAIRTLIIGNLSPILTSCITLVGMIVIMFTINSRFALITCSIIPPMIFLTRISTKKLKKDWKKVKEYESNAMSVVQEVLTSLRVVKAFGQEEGESNRFMAKADIAMKGQLKVAWIGALFYFCIGMIYAAGTALFIYFGASYVRSGEMTLGELTMVIAYLGQIYGPLDKISRNLNEVQSSLTSIERVYTLLDEQREVKETANPVHLARTKGVIEFQNVGFYYNKEVSTLNNISFKVQSGDRIGVMGSTGAGKSTLINLITRFYDPTYGQILVDGINIKNYKLSDYRQQFGIVLQEPVLFSTTIAENIAYGLPNASTEEIIAAAKMANAHDFITKCSDGYNTLVGERGMNLSGGERQRISIARAFIKNAPILILDEPTSSLDVKTEAQIMEAMERLMQGRTTFLITHRLDTLNSCSIILHLEKGSLEEIIINNNSDTLAKKKTSFLSGNIIR</sequence>
<evidence type="ECO:0000256" key="8">
    <source>
        <dbReference type="ARBA" id="ARBA00023136"/>
    </source>
</evidence>
<dbReference type="EMBL" id="CP055153">
    <property type="protein sequence ID" value="QMU31262.1"/>
    <property type="molecule type" value="Genomic_DNA"/>
</dbReference>
<dbReference type="InterPro" id="IPR003593">
    <property type="entry name" value="AAA+_ATPase"/>
</dbReference>
<dbReference type="AlphaFoldDB" id="A0A7L7LEH1"/>
<keyword evidence="5" id="KW-0547">Nucleotide-binding</keyword>
<dbReference type="GO" id="GO:0016887">
    <property type="term" value="F:ATP hydrolysis activity"/>
    <property type="evidence" value="ECO:0007669"/>
    <property type="project" value="InterPro"/>
</dbReference>
<dbReference type="PANTHER" id="PTHR43394">
    <property type="entry name" value="ATP-DEPENDENT PERMEASE MDL1, MITOCHONDRIAL"/>
    <property type="match status" value="1"/>
</dbReference>
<evidence type="ECO:0000256" key="6">
    <source>
        <dbReference type="ARBA" id="ARBA00022840"/>
    </source>
</evidence>
<feature type="transmembrane region" description="Helical" evidence="9">
    <location>
        <begin position="257"/>
        <end position="282"/>
    </location>
</feature>
<proteinExistence type="predicted"/>
<evidence type="ECO:0000313" key="13">
    <source>
        <dbReference type="Proteomes" id="UP000514509"/>
    </source>
</evidence>